<organism evidence="2 3">
    <name type="scientific">Thauera phenolivorans</name>
    <dbReference type="NCBI Taxonomy" id="1792543"/>
    <lineage>
        <taxon>Bacteria</taxon>
        <taxon>Pseudomonadati</taxon>
        <taxon>Pseudomonadota</taxon>
        <taxon>Betaproteobacteria</taxon>
        <taxon>Rhodocyclales</taxon>
        <taxon>Zoogloeaceae</taxon>
        <taxon>Thauera</taxon>
    </lineage>
</organism>
<evidence type="ECO:0000313" key="2">
    <source>
        <dbReference type="EMBL" id="NLF55999.1"/>
    </source>
</evidence>
<protein>
    <submittedName>
        <fullName evidence="2">YgjV family protein</fullName>
    </submittedName>
</protein>
<accession>A0A7X7LZ51</accession>
<feature type="transmembrane region" description="Helical" evidence="1">
    <location>
        <begin position="6"/>
        <end position="22"/>
    </location>
</feature>
<dbReference type="AlphaFoldDB" id="A0A7X7LZ51"/>
<dbReference type="EMBL" id="JAAYYV010000495">
    <property type="protein sequence ID" value="NLF55999.1"/>
    <property type="molecule type" value="Genomic_DNA"/>
</dbReference>
<evidence type="ECO:0000256" key="1">
    <source>
        <dbReference type="SAM" id="Phobius"/>
    </source>
</evidence>
<evidence type="ECO:0000313" key="3">
    <source>
        <dbReference type="Proteomes" id="UP000536534"/>
    </source>
</evidence>
<gene>
    <name evidence="2" type="ORF">GX576_16670</name>
</gene>
<dbReference type="InterPro" id="IPR016181">
    <property type="entry name" value="Acyl_CoA_acyltransferase"/>
</dbReference>
<name>A0A7X7LZ51_9RHOO</name>
<proteinExistence type="predicted"/>
<reference evidence="2 3" key="1">
    <citation type="journal article" date="2020" name="Biotechnol. Biofuels">
        <title>New insights from the biogas microbiome by comprehensive genome-resolved metagenomics of nearly 1600 species originating from multiple anaerobic digesters.</title>
        <authorList>
            <person name="Campanaro S."/>
            <person name="Treu L."/>
            <person name="Rodriguez-R L.M."/>
            <person name="Kovalovszki A."/>
            <person name="Ziels R.M."/>
            <person name="Maus I."/>
            <person name="Zhu X."/>
            <person name="Kougias P.G."/>
            <person name="Basile A."/>
            <person name="Luo G."/>
            <person name="Schluter A."/>
            <person name="Konstantinidis K.T."/>
            <person name="Angelidaki I."/>
        </authorList>
    </citation>
    <scope>NUCLEOTIDE SEQUENCE [LARGE SCALE GENOMIC DNA]</scope>
    <source>
        <strain evidence="2">AS06rmzACSIP_256</strain>
    </source>
</reference>
<keyword evidence="1" id="KW-1133">Transmembrane helix</keyword>
<comment type="caution">
    <text evidence="2">The sequence shown here is derived from an EMBL/GenBank/DDBJ whole genome shotgun (WGS) entry which is preliminary data.</text>
</comment>
<dbReference type="SUPFAM" id="SSF55729">
    <property type="entry name" value="Acyl-CoA N-acyltransferases (Nat)"/>
    <property type="match status" value="1"/>
</dbReference>
<keyword evidence="1" id="KW-0472">Membrane</keyword>
<sequence length="214" mass="24232">MSWIDAVGWAGSALLVFSLLQARILRLRILNTIACIVLIFFNAVIEVWPMVAMNVALALINTYFIIKLLREQHDETVYDVIEIAEDDNYLAHFVRTHESEIGHFFPRFFAETATADGAIDAREGRTAYLIAAGDETVGAVVVRDEGNGVAQIELDYVTPKYRDFTPGEFVYRRSGLFRDRGFTSVRTPPGMVAPYYEKVGFVRDGSIWRLDLDR</sequence>
<keyword evidence="1" id="KW-0812">Transmembrane</keyword>
<dbReference type="Proteomes" id="UP000536534">
    <property type="component" value="Unassembled WGS sequence"/>
</dbReference>